<dbReference type="Gene3D" id="1.10.357.10">
    <property type="entry name" value="Tetracycline Repressor, domain 2"/>
    <property type="match status" value="1"/>
</dbReference>
<evidence type="ECO:0000313" key="6">
    <source>
        <dbReference type="EMBL" id="WBO21332.1"/>
    </source>
</evidence>
<evidence type="ECO:0000256" key="2">
    <source>
        <dbReference type="ARBA" id="ARBA00023125"/>
    </source>
</evidence>
<dbReference type="Pfam" id="PF00440">
    <property type="entry name" value="TetR_N"/>
    <property type="match status" value="1"/>
</dbReference>
<keyword evidence="3" id="KW-0804">Transcription</keyword>
<keyword evidence="1" id="KW-0805">Transcription regulation</keyword>
<dbReference type="RefSeq" id="WP_270075981.1">
    <property type="nucleotide sequence ID" value="NZ_CP115174.1"/>
</dbReference>
<dbReference type="InterPro" id="IPR036271">
    <property type="entry name" value="Tet_transcr_reg_TetR-rel_C_sf"/>
</dbReference>
<dbReference type="PROSITE" id="PS50977">
    <property type="entry name" value="HTH_TETR_2"/>
    <property type="match status" value="1"/>
</dbReference>
<organism evidence="6 7">
    <name type="scientific">Sphingomonas abietis</name>
    <dbReference type="NCBI Taxonomy" id="3012344"/>
    <lineage>
        <taxon>Bacteria</taxon>
        <taxon>Pseudomonadati</taxon>
        <taxon>Pseudomonadota</taxon>
        <taxon>Alphaproteobacteria</taxon>
        <taxon>Sphingomonadales</taxon>
        <taxon>Sphingomonadaceae</taxon>
        <taxon>Sphingomonas</taxon>
    </lineage>
</organism>
<feature type="domain" description="HTH tetR-type" evidence="5">
    <location>
        <begin position="6"/>
        <end position="66"/>
    </location>
</feature>
<gene>
    <name evidence="6" type="ORF">PBT88_14205</name>
</gene>
<feature type="DNA-binding region" description="H-T-H motif" evidence="4">
    <location>
        <begin position="29"/>
        <end position="48"/>
    </location>
</feature>
<sequence>MGRNLGFVRDDALEAAMRVFWEKGYEGASLDCLTLAMGINRPSLYRTFGNKDRLFRLAMRRYEITKLGFAWRALRMPTALGVCESFLSGFIALILDPAVPDGLLGIHGAIACSSVAEPIRDLLNHRREIYIYALKRRLREARRDGDLGVDVDPSHFARYIVAIVGALSLQGKAGDGRAQLDSTAYFALYALRQAGAEETGCHDVPLSNAVG</sequence>
<name>A0ABY7NJA9_9SPHN</name>
<dbReference type="SUPFAM" id="SSF48498">
    <property type="entry name" value="Tetracyclin repressor-like, C-terminal domain"/>
    <property type="match status" value="1"/>
</dbReference>
<accession>A0ABY7NJA9</accession>
<protein>
    <submittedName>
        <fullName evidence="6">TetR/AcrR family transcriptional regulator</fullName>
    </submittedName>
</protein>
<reference evidence="6 7" key="1">
    <citation type="submission" date="2022-12" db="EMBL/GenBank/DDBJ databases">
        <title>Sphingomonas abieness sp. nov., an endophytic bacterium isolated from Abies koreana.</title>
        <authorList>
            <person name="Jiang L."/>
            <person name="Lee J."/>
        </authorList>
    </citation>
    <scope>NUCLEOTIDE SEQUENCE [LARGE SCALE GENOMIC DNA]</scope>
    <source>
        <strain evidence="7">PAMB 00755</strain>
    </source>
</reference>
<dbReference type="Gene3D" id="1.10.10.60">
    <property type="entry name" value="Homeodomain-like"/>
    <property type="match status" value="1"/>
</dbReference>
<dbReference type="PANTHER" id="PTHR47506:SF1">
    <property type="entry name" value="HTH-TYPE TRANSCRIPTIONAL REGULATOR YJDC"/>
    <property type="match status" value="1"/>
</dbReference>
<keyword evidence="2 4" id="KW-0238">DNA-binding</keyword>
<evidence type="ECO:0000256" key="3">
    <source>
        <dbReference type="ARBA" id="ARBA00023163"/>
    </source>
</evidence>
<keyword evidence="7" id="KW-1185">Reference proteome</keyword>
<dbReference type="Proteomes" id="UP001210865">
    <property type="component" value="Chromosome"/>
</dbReference>
<dbReference type="EMBL" id="CP115174">
    <property type="protein sequence ID" value="WBO21332.1"/>
    <property type="molecule type" value="Genomic_DNA"/>
</dbReference>
<dbReference type="InterPro" id="IPR001647">
    <property type="entry name" value="HTH_TetR"/>
</dbReference>
<evidence type="ECO:0000256" key="1">
    <source>
        <dbReference type="ARBA" id="ARBA00023015"/>
    </source>
</evidence>
<evidence type="ECO:0000259" key="5">
    <source>
        <dbReference type="PROSITE" id="PS50977"/>
    </source>
</evidence>
<dbReference type="SUPFAM" id="SSF46689">
    <property type="entry name" value="Homeodomain-like"/>
    <property type="match status" value="1"/>
</dbReference>
<proteinExistence type="predicted"/>
<dbReference type="InterPro" id="IPR009057">
    <property type="entry name" value="Homeodomain-like_sf"/>
</dbReference>
<dbReference type="PRINTS" id="PR00455">
    <property type="entry name" value="HTHTETR"/>
</dbReference>
<evidence type="ECO:0000313" key="7">
    <source>
        <dbReference type="Proteomes" id="UP001210865"/>
    </source>
</evidence>
<dbReference type="PANTHER" id="PTHR47506">
    <property type="entry name" value="TRANSCRIPTIONAL REGULATORY PROTEIN"/>
    <property type="match status" value="1"/>
</dbReference>
<evidence type="ECO:0000256" key="4">
    <source>
        <dbReference type="PROSITE-ProRule" id="PRU00335"/>
    </source>
</evidence>